<organism evidence="8 9">
    <name type="scientific">Roseibium limicola</name>
    <dbReference type="NCBI Taxonomy" id="2816037"/>
    <lineage>
        <taxon>Bacteria</taxon>
        <taxon>Pseudomonadati</taxon>
        <taxon>Pseudomonadota</taxon>
        <taxon>Alphaproteobacteria</taxon>
        <taxon>Hyphomicrobiales</taxon>
        <taxon>Stappiaceae</taxon>
        <taxon>Roseibium</taxon>
    </lineage>
</organism>
<feature type="binding site" evidence="6">
    <location>
        <position position="100"/>
    </location>
    <ligand>
        <name>Zn(2+)</name>
        <dbReference type="ChEBI" id="CHEBI:29105"/>
    </ligand>
</feature>
<dbReference type="Pfam" id="PF01641">
    <property type="entry name" value="SelR"/>
    <property type="match status" value="1"/>
</dbReference>
<dbReference type="FunFam" id="2.170.150.20:FF:000001">
    <property type="entry name" value="Peptide methionine sulfoxide reductase MsrB"/>
    <property type="match status" value="1"/>
</dbReference>
<dbReference type="InterPro" id="IPR011057">
    <property type="entry name" value="Mss4-like_sf"/>
</dbReference>
<accession>A0A939EPQ9</accession>
<feature type="binding site" evidence="6">
    <location>
        <position position="103"/>
    </location>
    <ligand>
        <name>Zn(2+)</name>
        <dbReference type="ChEBI" id="CHEBI:29105"/>
    </ligand>
</feature>
<evidence type="ECO:0000313" key="9">
    <source>
        <dbReference type="Proteomes" id="UP000664779"/>
    </source>
</evidence>
<dbReference type="Gene3D" id="2.170.150.20">
    <property type="entry name" value="Peptide methionine sulfoxide reductase"/>
    <property type="match status" value="1"/>
</dbReference>
<evidence type="ECO:0000256" key="3">
    <source>
        <dbReference type="ARBA" id="ARBA00022833"/>
    </source>
</evidence>
<dbReference type="GO" id="GO:0033743">
    <property type="term" value="F:peptide-methionine (R)-S-oxide reductase activity"/>
    <property type="evidence" value="ECO:0007669"/>
    <property type="project" value="UniProtKB-UniRule"/>
</dbReference>
<dbReference type="PANTHER" id="PTHR10173">
    <property type="entry name" value="METHIONINE SULFOXIDE REDUCTASE"/>
    <property type="match status" value="1"/>
</dbReference>
<comment type="cofactor">
    <cofactor evidence="6">
        <name>Zn(2+)</name>
        <dbReference type="ChEBI" id="CHEBI:29105"/>
    </cofactor>
    <text evidence="6">Binds 1 zinc ion per subunit. The zinc ion is important for the structural integrity of the protein.</text>
</comment>
<comment type="catalytic activity">
    <reaction evidence="5 6">
        <text>L-methionyl-[protein] + [thioredoxin]-disulfide + H2O = L-methionyl-(R)-S-oxide-[protein] + [thioredoxin]-dithiol</text>
        <dbReference type="Rhea" id="RHEA:24164"/>
        <dbReference type="Rhea" id="RHEA-COMP:10698"/>
        <dbReference type="Rhea" id="RHEA-COMP:10700"/>
        <dbReference type="Rhea" id="RHEA-COMP:12313"/>
        <dbReference type="Rhea" id="RHEA-COMP:12314"/>
        <dbReference type="ChEBI" id="CHEBI:15377"/>
        <dbReference type="ChEBI" id="CHEBI:16044"/>
        <dbReference type="ChEBI" id="CHEBI:29950"/>
        <dbReference type="ChEBI" id="CHEBI:45764"/>
        <dbReference type="ChEBI" id="CHEBI:50058"/>
        <dbReference type="EC" id="1.8.4.12"/>
    </reaction>
</comment>
<name>A0A939EPQ9_9HYPH</name>
<gene>
    <name evidence="6 8" type="primary">msrB</name>
    <name evidence="8" type="ORF">J0X15_08425</name>
</gene>
<dbReference type="EMBL" id="JAFLNF010000003">
    <property type="protein sequence ID" value="MBO0345243.1"/>
    <property type="molecule type" value="Genomic_DNA"/>
</dbReference>
<evidence type="ECO:0000259" key="7">
    <source>
        <dbReference type="PROSITE" id="PS51790"/>
    </source>
</evidence>
<keyword evidence="9" id="KW-1185">Reference proteome</keyword>
<feature type="binding site" evidence="6">
    <location>
        <position position="51"/>
    </location>
    <ligand>
        <name>Zn(2+)</name>
        <dbReference type="ChEBI" id="CHEBI:29105"/>
    </ligand>
</feature>
<dbReference type="InterPro" id="IPR002579">
    <property type="entry name" value="Met_Sox_Rdtase_MsrB_dom"/>
</dbReference>
<dbReference type="HAMAP" id="MF_01400">
    <property type="entry name" value="MsrB"/>
    <property type="match status" value="1"/>
</dbReference>
<dbReference type="SUPFAM" id="SSF51316">
    <property type="entry name" value="Mss4-like"/>
    <property type="match status" value="1"/>
</dbReference>
<dbReference type="GO" id="GO:0030091">
    <property type="term" value="P:protein repair"/>
    <property type="evidence" value="ECO:0007669"/>
    <property type="project" value="InterPro"/>
</dbReference>
<dbReference type="EC" id="1.8.4.12" evidence="6"/>
<comment type="similarity">
    <text evidence="1 6">Belongs to the MsrB Met sulfoxide reductase family.</text>
</comment>
<evidence type="ECO:0000256" key="2">
    <source>
        <dbReference type="ARBA" id="ARBA00022723"/>
    </source>
</evidence>
<reference evidence="8" key="1">
    <citation type="submission" date="2021-03" db="EMBL/GenBank/DDBJ databases">
        <title>Roseibium sp. CAU 1637 isolated from Incheon.</title>
        <authorList>
            <person name="Kim W."/>
        </authorList>
    </citation>
    <scope>NUCLEOTIDE SEQUENCE</scope>
    <source>
        <strain evidence="8">CAU 1637</strain>
    </source>
</reference>
<dbReference type="GO" id="GO:0005737">
    <property type="term" value="C:cytoplasm"/>
    <property type="evidence" value="ECO:0007669"/>
    <property type="project" value="TreeGrafter"/>
</dbReference>
<dbReference type="Proteomes" id="UP000664779">
    <property type="component" value="Unassembled WGS sequence"/>
</dbReference>
<dbReference type="PROSITE" id="PS51790">
    <property type="entry name" value="MSRB"/>
    <property type="match status" value="1"/>
</dbReference>
<feature type="active site" description="Nucleophile" evidence="6">
    <location>
        <position position="123"/>
    </location>
</feature>
<keyword evidence="2 6" id="KW-0479">Metal-binding</keyword>
<dbReference type="RefSeq" id="WP_206939666.1">
    <property type="nucleotide sequence ID" value="NZ_JAFLNF010000003.1"/>
</dbReference>
<feature type="domain" description="MsrB" evidence="7">
    <location>
        <begin position="12"/>
        <end position="134"/>
    </location>
</feature>
<dbReference type="GO" id="GO:0008270">
    <property type="term" value="F:zinc ion binding"/>
    <property type="evidence" value="ECO:0007669"/>
    <property type="project" value="UniProtKB-UniRule"/>
</dbReference>
<dbReference type="NCBIfam" id="TIGR00357">
    <property type="entry name" value="peptide-methionine (R)-S-oxide reductase MsrB"/>
    <property type="match status" value="1"/>
</dbReference>
<feature type="binding site" evidence="6">
    <location>
        <position position="54"/>
    </location>
    <ligand>
        <name>Zn(2+)</name>
        <dbReference type="ChEBI" id="CHEBI:29105"/>
    </ligand>
</feature>
<evidence type="ECO:0000313" key="8">
    <source>
        <dbReference type="EMBL" id="MBO0345243.1"/>
    </source>
</evidence>
<keyword evidence="4 6" id="KW-0560">Oxidoreductase</keyword>
<sequence length="135" mass="15245">MTAPVPKLEKSEEDWREELTPEQFQVLRKSGTERPFTGPYWDTFEHGRYDCLGCGQPLFLSDTKFDAGCGWPSFFKAVTPDAITEIEDRTHGMLRTEIRCSRCDGHLGHVFPDGPPPTGLRYCLNGTAMSFTPLD</sequence>
<evidence type="ECO:0000256" key="1">
    <source>
        <dbReference type="ARBA" id="ARBA00007174"/>
    </source>
</evidence>
<comment type="caution">
    <text evidence="8">The sequence shown here is derived from an EMBL/GenBank/DDBJ whole genome shotgun (WGS) entry which is preliminary data.</text>
</comment>
<proteinExistence type="inferred from homology"/>
<dbReference type="PANTHER" id="PTHR10173:SF52">
    <property type="entry name" value="METHIONINE-R-SULFOXIDE REDUCTASE B1"/>
    <property type="match status" value="1"/>
</dbReference>
<protein>
    <recommendedName>
        <fullName evidence="6">Peptide methionine sulfoxide reductase MsrB</fullName>
        <ecNumber evidence="6">1.8.4.12</ecNumber>
    </recommendedName>
    <alternativeName>
        <fullName evidence="6">Peptide-methionine (R)-S-oxide reductase</fullName>
    </alternativeName>
</protein>
<evidence type="ECO:0000256" key="4">
    <source>
        <dbReference type="ARBA" id="ARBA00023002"/>
    </source>
</evidence>
<dbReference type="AlphaFoldDB" id="A0A939EPQ9"/>
<dbReference type="GO" id="GO:0006979">
    <property type="term" value="P:response to oxidative stress"/>
    <property type="evidence" value="ECO:0007669"/>
    <property type="project" value="InterPro"/>
</dbReference>
<dbReference type="InterPro" id="IPR028427">
    <property type="entry name" value="Met_Sox_Rdtase_MsrB"/>
</dbReference>
<keyword evidence="3 6" id="KW-0862">Zinc</keyword>
<evidence type="ECO:0000256" key="6">
    <source>
        <dbReference type="HAMAP-Rule" id="MF_01400"/>
    </source>
</evidence>
<evidence type="ECO:0000256" key="5">
    <source>
        <dbReference type="ARBA" id="ARBA00048488"/>
    </source>
</evidence>